<keyword evidence="3 6" id="KW-0812">Transmembrane</keyword>
<feature type="transmembrane region" description="Helical" evidence="6">
    <location>
        <begin position="29"/>
        <end position="53"/>
    </location>
</feature>
<dbReference type="eggNOG" id="KOG1237">
    <property type="taxonomic scope" value="Eukaryota"/>
</dbReference>
<dbReference type="InterPro" id="IPR000109">
    <property type="entry name" value="POT_fam"/>
</dbReference>
<dbReference type="InterPro" id="IPR036259">
    <property type="entry name" value="MFS_trans_sf"/>
</dbReference>
<organism evidence="7 8">
    <name type="scientific">Ricinus communis</name>
    <name type="common">Castor bean</name>
    <dbReference type="NCBI Taxonomy" id="3988"/>
    <lineage>
        <taxon>Eukaryota</taxon>
        <taxon>Viridiplantae</taxon>
        <taxon>Streptophyta</taxon>
        <taxon>Embryophyta</taxon>
        <taxon>Tracheophyta</taxon>
        <taxon>Spermatophyta</taxon>
        <taxon>Magnoliopsida</taxon>
        <taxon>eudicotyledons</taxon>
        <taxon>Gunneridae</taxon>
        <taxon>Pentapetalae</taxon>
        <taxon>rosids</taxon>
        <taxon>fabids</taxon>
        <taxon>Malpighiales</taxon>
        <taxon>Euphorbiaceae</taxon>
        <taxon>Acalyphoideae</taxon>
        <taxon>Acalypheae</taxon>
        <taxon>Ricinus</taxon>
    </lineage>
</organism>
<dbReference type="FunCoup" id="B9T1Z3">
    <property type="interactions" value="43"/>
</dbReference>
<comment type="subcellular location">
    <subcellularLocation>
        <location evidence="1">Membrane</location>
        <topology evidence="1">Multi-pass membrane protein</topology>
    </subcellularLocation>
</comment>
<feature type="transmembrane region" description="Helical" evidence="6">
    <location>
        <begin position="404"/>
        <end position="422"/>
    </location>
</feature>
<keyword evidence="8" id="KW-1185">Reference proteome</keyword>
<gene>
    <name evidence="7" type="ORF">RCOM_0624940</name>
</gene>
<proteinExistence type="inferred from homology"/>
<feature type="transmembrane region" description="Helical" evidence="6">
    <location>
        <begin position="363"/>
        <end position="383"/>
    </location>
</feature>
<keyword evidence="4 6" id="KW-1133">Transmembrane helix</keyword>
<evidence type="ECO:0000313" key="8">
    <source>
        <dbReference type="Proteomes" id="UP000008311"/>
    </source>
</evidence>
<reference evidence="8" key="1">
    <citation type="journal article" date="2010" name="Nat. Biotechnol.">
        <title>Draft genome sequence of the oilseed species Ricinus communis.</title>
        <authorList>
            <person name="Chan A.P."/>
            <person name="Crabtree J."/>
            <person name="Zhao Q."/>
            <person name="Lorenzi H."/>
            <person name="Orvis J."/>
            <person name="Puiu D."/>
            <person name="Melake-Berhan A."/>
            <person name="Jones K.M."/>
            <person name="Redman J."/>
            <person name="Chen G."/>
            <person name="Cahoon E.B."/>
            <person name="Gedil M."/>
            <person name="Stanke M."/>
            <person name="Haas B.J."/>
            <person name="Wortman J.R."/>
            <person name="Fraser-Liggett C.M."/>
            <person name="Ravel J."/>
            <person name="Rabinowicz P.D."/>
        </authorList>
    </citation>
    <scope>NUCLEOTIDE SEQUENCE [LARGE SCALE GENOMIC DNA]</scope>
    <source>
        <strain evidence="8">cv. Hale</strain>
    </source>
</reference>
<feature type="transmembrane region" description="Helical" evidence="6">
    <location>
        <begin position="176"/>
        <end position="198"/>
    </location>
</feature>
<dbReference type="AlphaFoldDB" id="B9T1Z3"/>
<dbReference type="GO" id="GO:0006857">
    <property type="term" value="P:oligopeptide transport"/>
    <property type="evidence" value="ECO:0007669"/>
    <property type="project" value="InterPro"/>
</dbReference>
<evidence type="ECO:0000256" key="1">
    <source>
        <dbReference type="ARBA" id="ARBA00004141"/>
    </source>
</evidence>
<feature type="transmembrane region" description="Helical" evidence="6">
    <location>
        <begin position="478"/>
        <end position="499"/>
    </location>
</feature>
<evidence type="ECO:0000256" key="3">
    <source>
        <dbReference type="ARBA" id="ARBA00022692"/>
    </source>
</evidence>
<dbReference type="KEGG" id="rcu:8289754"/>
<sequence length="561" mass="61210">MEGSLSTDPEVPNSGSAAKQRGKWITFPFVTGTMVGLTLAGVGYLSNIIVYLIEEFHFESINAAQVSNVVTGGNNVFPIVGAILADSFLGNFSVVAISSCVSFLGLVLLVLTALLHSLRPAPCETGSSLCQAPSGIQYAVLYGSLLLTSVGFGGSRYTLATMGANQFNKPEHQNTFFNWFFFTLYSSSVIGATAIVIIEEDVSWALGFGICLAANFIGLVIFLLGNPYYRHDKPEGSPFTGLARVAVATIKKRNVLLSSRSEDYYHEKDAKGKEAAASVLTKSFRFFNRAAMKTKGDIKPDGSIAKPWRICSVQQVEDFKSLVRIFPIWSSNILVAIPIAVQASLTVLQALAMDRHLGKHFKIPAGSISVLVLITNSISVPLIDRIFSPFWRMITRKFPTPFQIVGVGHVLNVLSMVVSALVESRRLSLAHNHQDSQMLALWLFPQLVLVGIGEAFHFPGQVALYYKEFPVSLRSTGTATITFIVGISFYLSTALIALVRSVTDWLPDNIDNGRIDNVYWVMVGLGILNFAYYIACAKLYNYQNAENAAKESSSVSDMISE</sequence>
<comment type="similarity">
    <text evidence="2">Belongs to the major facilitator superfamily. Proton-dependent oligopeptide transporter (POT/PTR) (TC 2.A.17) family.</text>
</comment>
<dbReference type="Gene3D" id="1.20.1250.20">
    <property type="entry name" value="MFS general substrate transporter like domains"/>
    <property type="match status" value="1"/>
</dbReference>
<evidence type="ECO:0000256" key="2">
    <source>
        <dbReference type="ARBA" id="ARBA00005982"/>
    </source>
</evidence>
<dbReference type="Pfam" id="PF00854">
    <property type="entry name" value="PTR2"/>
    <property type="match status" value="1"/>
</dbReference>
<accession>B9T1Z3</accession>
<dbReference type="PROSITE" id="PS01022">
    <property type="entry name" value="PTR2_1"/>
    <property type="match status" value="1"/>
</dbReference>
<keyword evidence="5 6" id="KW-0472">Membrane</keyword>
<feature type="transmembrane region" description="Helical" evidence="6">
    <location>
        <begin position="519"/>
        <end position="540"/>
    </location>
</feature>
<feature type="transmembrane region" description="Helical" evidence="6">
    <location>
        <begin position="204"/>
        <end position="224"/>
    </location>
</feature>
<feature type="transmembrane region" description="Helical" evidence="6">
    <location>
        <begin position="135"/>
        <end position="155"/>
    </location>
</feature>
<protein>
    <submittedName>
        <fullName evidence="7">Peptide transporter, putative</fullName>
    </submittedName>
</protein>
<dbReference type="GO" id="GO:0005886">
    <property type="term" value="C:plasma membrane"/>
    <property type="evidence" value="ECO:0000318"/>
    <property type="project" value="GO_Central"/>
</dbReference>
<dbReference type="GO" id="GO:0055085">
    <property type="term" value="P:transmembrane transport"/>
    <property type="evidence" value="ECO:0000318"/>
    <property type="project" value="GO_Central"/>
</dbReference>
<name>B9T1Z3_RICCO</name>
<dbReference type="SUPFAM" id="SSF103473">
    <property type="entry name" value="MFS general substrate transporter"/>
    <property type="match status" value="1"/>
</dbReference>
<evidence type="ECO:0000256" key="5">
    <source>
        <dbReference type="ARBA" id="ARBA00023136"/>
    </source>
</evidence>
<dbReference type="Proteomes" id="UP000008311">
    <property type="component" value="Unassembled WGS sequence"/>
</dbReference>
<dbReference type="InterPro" id="IPR018456">
    <property type="entry name" value="PTR2_symporter_CS"/>
</dbReference>
<evidence type="ECO:0000256" key="4">
    <source>
        <dbReference type="ARBA" id="ARBA00022989"/>
    </source>
</evidence>
<evidence type="ECO:0000313" key="7">
    <source>
        <dbReference type="EMBL" id="EEF30128.1"/>
    </source>
</evidence>
<feature type="transmembrane region" description="Helical" evidence="6">
    <location>
        <begin position="92"/>
        <end position="115"/>
    </location>
</feature>
<dbReference type="EMBL" id="EQ974364">
    <property type="protein sequence ID" value="EEF30128.1"/>
    <property type="molecule type" value="Genomic_DNA"/>
</dbReference>
<feature type="transmembrane region" description="Helical" evidence="6">
    <location>
        <begin position="442"/>
        <end position="466"/>
    </location>
</feature>
<dbReference type="InParanoid" id="B9T1Z3"/>
<evidence type="ECO:0000256" key="6">
    <source>
        <dbReference type="SAM" id="Phobius"/>
    </source>
</evidence>
<feature type="transmembrane region" description="Helical" evidence="6">
    <location>
        <begin position="329"/>
        <end position="351"/>
    </location>
</feature>
<dbReference type="PANTHER" id="PTHR11654">
    <property type="entry name" value="OLIGOPEPTIDE TRANSPORTER-RELATED"/>
    <property type="match status" value="1"/>
</dbReference>
<dbReference type="OrthoDB" id="8904098at2759"/>
<dbReference type="GO" id="GO:0022857">
    <property type="term" value="F:transmembrane transporter activity"/>
    <property type="evidence" value="ECO:0000318"/>
    <property type="project" value="GO_Central"/>
</dbReference>